<reference evidence="1" key="2">
    <citation type="submission" date="2011-02" db="EMBL/GenBank/DDBJ databases">
        <authorList>
            <person name="MacLean D."/>
        </authorList>
    </citation>
    <scope>NUCLEOTIDE SEQUENCE</scope>
</reference>
<dbReference type="AlphaFoldDB" id="F0WWT2"/>
<sequence length="113" mass="12974">MPSVVKITARWLRQKQKLLKVTNRVIEYRSSHLCLLSTYPCNQTGAWTHNPRFQRPIWRCIAIVSFDLPCTSTRSDKSSERRSVDIVASILTHQNLTKPADESPDIASFFLSL</sequence>
<proteinExistence type="predicted"/>
<accession>F0WWT2</accession>
<organism evidence="1">
    <name type="scientific">Albugo laibachii Nc14</name>
    <dbReference type="NCBI Taxonomy" id="890382"/>
    <lineage>
        <taxon>Eukaryota</taxon>
        <taxon>Sar</taxon>
        <taxon>Stramenopiles</taxon>
        <taxon>Oomycota</taxon>
        <taxon>Peronosporomycetes</taxon>
        <taxon>Albuginales</taxon>
        <taxon>Albuginaceae</taxon>
        <taxon>Albugo</taxon>
    </lineage>
</organism>
<reference evidence="1" key="1">
    <citation type="journal article" date="2011" name="PLoS Biol.">
        <title>Gene gain and loss during evolution of obligate parasitism in the white rust pathogen of Arabidopsis thaliana.</title>
        <authorList>
            <person name="Kemen E."/>
            <person name="Gardiner A."/>
            <person name="Schultz-Larsen T."/>
            <person name="Kemen A.C."/>
            <person name="Balmuth A.L."/>
            <person name="Robert-Seilaniantz A."/>
            <person name="Bailey K."/>
            <person name="Holub E."/>
            <person name="Studholme D.J."/>
            <person name="Maclean D."/>
            <person name="Jones J.D."/>
        </authorList>
    </citation>
    <scope>NUCLEOTIDE SEQUENCE</scope>
</reference>
<evidence type="ECO:0000313" key="1">
    <source>
        <dbReference type="EMBL" id="CCA25909.1"/>
    </source>
</evidence>
<dbReference type="HOGENOM" id="CLU_2138161_0_0_1"/>
<name>F0WWT2_9STRA</name>
<protein>
    <submittedName>
        <fullName evidence="1">AlNc14C331G10695 protein</fullName>
    </submittedName>
</protein>
<dbReference type="EMBL" id="FR824376">
    <property type="protein sequence ID" value="CCA25909.1"/>
    <property type="molecule type" value="Genomic_DNA"/>
</dbReference>
<gene>
    <name evidence="1" type="primary">AlNc14C331G10695</name>
    <name evidence="1" type="ORF">ALNC14_120530</name>
</gene>